<dbReference type="InterPro" id="IPR013078">
    <property type="entry name" value="His_Pase_superF_clade-1"/>
</dbReference>
<reference evidence="1" key="1">
    <citation type="submission" date="2021-01" db="EMBL/GenBank/DDBJ databases">
        <title>Whole genome shotgun sequence of Virgisporangium aliadipatigenens NBRC 105644.</title>
        <authorList>
            <person name="Komaki H."/>
            <person name="Tamura T."/>
        </authorList>
    </citation>
    <scope>NUCLEOTIDE SEQUENCE</scope>
    <source>
        <strain evidence="1">NBRC 105644</strain>
    </source>
</reference>
<dbReference type="Proteomes" id="UP000619260">
    <property type="component" value="Unassembled WGS sequence"/>
</dbReference>
<proteinExistence type="predicted"/>
<dbReference type="InterPro" id="IPR050275">
    <property type="entry name" value="PGM_Phosphatase"/>
</dbReference>
<dbReference type="SMART" id="SM00855">
    <property type="entry name" value="PGAM"/>
    <property type="match status" value="1"/>
</dbReference>
<evidence type="ECO:0000313" key="1">
    <source>
        <dbReference type="EMBL" id="GIJ44104.1"/>
    </source>
</evidence>
<gene>
    <name evidence="1" type="ORF">Val02_09900</name>
</gene>
<sequence>MATEVVLVRHARSVVPTAGGPDEFRRPLAPDGLRRAAALADALTPADAVWSSPYLRAIQTVGPAARRLGLPVLTGRDLREWDHGFAFTLDWMPHYERSWAEPAFARPTGESLDALTARAVAAVRGLAARHDGGRVLLGSHGTFVSRALCGFGASRVDWAFSRDMPMPAVYRLRFDAPGDTPAISGPGVAPG</sequence>
<dbReference type="EMBL" id="BOPF01000003">
    <property type="protein sequence ID" value="GIJ44104.1"/>
    <property type="molecule type" value="Genomic_DNA"/>
</dbReference>
<dbReference type="GO" id="GO:0016791">
    <property type="term" value="F:phosphatase activity"/>
    <property type="evidence" value="ECO:0007669"/>
    <property type="project" value="TreeGrafter"/>
</dbReference>
<dbReference type="InterPro" id="IPR029033">
    <property type="entry name" value="His_PPase_superfam"/>
</dbReference>
<dbReference type="PANTHER" id="PTHR48100:SF1">
    <property type="entry name" value="HISTIDINE PHOSPHATASE FAMILY PROTEIN-RELATED"/>
    <property type="match status" value="1"/>
</dbReference>
<evidence type="ECO:0008006" key="3">
    <source>
        <dbReference type="Google" id="ProtNLM"/>
    </source>
</evidence>
<organism evidence="1 2">
    <name type="scientific">Virgisporangium aliadipatigenens</name>
    <dbReference type="NCBI Taxonomy" id="741659"/>
    <lineage>
        <taxon>Bacteria</taxon>
        <taxon>Bacillati</taxon>
        <taxon>Actinomycetota</taxon>
        <taxon>Actinomycetes</taxon>
        <taxon>Micromonosporales</taxon>
        <taxon>Micromonosporaceae</taxon>
        <taxon>Virgisporangium</taxon>
    </lineage>
</organism>
<name>A0A8J3YFB9_9ACTN</name>
<dbReference type="GO" id="GO:0005737">
    <property type="term" value="C:cytoplasm"/>
    <property type="evidence" value="ECO:0007669"/>
    <property type="project" value="TreeGrafter"/>
</dbReference>
<keyword evidence="2" id="KW-1185">Reference proteome</keyword>
<dbReference type="CDD" id="cd07067">
    <property type="entry name" value="HP_PGM_like"/>
    <property type="match status" value="1"/>
</dbReference>
<dbReference type="PANTHER" id="PTHR48100">
    <property type="entry name" value="BROAD-SPECIFICITY PHOSPHATASE YOR283W-RELATED"/>
    <property type="match status" value="1"/>
</dbReference>
<dbReference type="Pfam" id="PF00300">
    <property type="entry name" value="His_Phos_1"/>
    <property type="match status" value="1"/>
</dbReference>
<comment type="caution">
    <text evidence="1">The sequence shown here is derived from an EMBL/GenBank/DDBJ whole genome shotgun (WGS) entry which is preliminary data.</text>
</comment>
<accession>A0A8J3YFB9</accession>
<dbReference type="Gene3D" id="3.40.50.1240">
    <property type="entry name" value="Phosphoglycerate mutase-like"/>
    <property type="match status" value="1"/>
</dbReference>
<dbReference type="RefSeq" id="WP_203897681.1">
    <property type="nucleotide sequence ID" value="NZ_BOPF01000003.1"/>
</dbReference>
<dbReference type="SUPFAM" id="SSF53254">
    <property type="entry name" value="Phosphoglycerate mutase-like"/>
    <property type="match status" value="1"/>
</dbReference>
<protein>
    <recommendedName>
        <fullName evidence="3">Phosphoglycerate mutase</fullName>
    </recommendedName>
</protein>
<evidence type="ECO:0000313" key="2">
    <source>
        <dbReference type="Proteomes" id="UP000619260"/>
    </source>
</evidence>
<dbReference type="AlphaFoldDB" id="A0A8J3YFB9"/>